<feature type="transmembrane region" description="Helical" evidence="1">
    <location>
        <begin position="24"/>
        <end position="45"/>
    </location>
</feature>
<keyword evidence="1" id="KW-0812">Transmembrane</keyword>
<accession>A0A8J4ATP4</accession>
<sequence>MNNVQSCAFGLPQKRSVFGSVQRAAAAWFVHACSFVIWALLSSRAVQVILYVDEGFNIALSGVHAVHLCFLTTAVLFALTITGLLTIALYKILQKKGPIYWYEDEGDKIYSATSELFISPEAASRQCRNRTLCTTSEVVYVGFMLWVCACVLWYARWMGGASTVAEAAEVVLFRINEGTIAQFDPLVASDRASGTRRLSRDDSSDVYGSCPATCLDLRELSLLQATSCICDQKDLLELYDSAANLYNQLLAALTSLLIMYGSAGVTLIYTSALLGRSDGRSELEMALEEGDRDRRMYGSGVRCSAGEAATENLTVCVR</sequence>
<evidence type="ECO:0000313" key="3">
    <source>
        <dbReference type="Proteomes" id="UP000747399"/>
    </source>
</evidence>
<feature type="transmembrane region" description="Helical" evidence="1">
    <location>
        <begin position="65"/>
        <end position="90"/>
    </location>
</feature>
<keyword evidence="3" id="KW-1185">Reference proteome</keyword>
<proteinExistence type="predicted"/>
<organism evidence="2 3">
    <name type="scientific">Volvox africanus</name>
    <dbReference type="NCBI Taxonomy" id="51714"/>
    <lineage>
        <taxon>Eukaryota</taxon>
        <taxon>Viridiplantae</taxon>
        <taxon>Chlorophyta</taxon>
        <taxon>core chlorophytes</taxon>
        <taxon>Chlorophyceae</taxon>
        <taxon>CS clade</taxon>
        <taxon>Chlamydomonadales</taxon>
        <taxon>Volvocaceae</taxon>
        <taxon>Volvox</taxon>
    </lineage>
</organism>
<protein>
    <submittedName>
        <fullName evidence="2">Uncharacterized protein</fullName>
    </submittedName>
</protein>
<dbReference type="Proteomes" id="UP000747399">
    <property type="component" value="Unassembled WGS sequence"/>
</dbReference>
<dbReference type="AlphaFoldDB" id="A0A8J4ATP4"/>
<feature type="transmembrane region" description="Helical" evidence="1">
    <location>
        <begin position="249"/>
        <end position="275"/>
    </location>
</feature>
<comment type="caution">
    <text evidence="2">The sequence shown here is derived from an EMBL/GenBank/DDBJ whole genome shotgun (WGS) entry which is preliminary data.</text>
</comment>
<keyword evidence="1" id="KW-1133">Transmembrane helix</keyword>
<reference evidence="2" key="1">
    <citation type="journal article" date="2021" name="Proc. Natl. Acad. Sci. U.S.A.">
        <title>Three genomes in the algal genus Volvox reveal the fate of a haploid sex-determining region after a transition to homothallism.</title>
        <authorList>
            <person name="Yamamoto K."/>
            <person name="Hamaji T."/>
            <person name="Kawai-Toyooka H."/>
            <person name="Matsuzaki R."/>
            <person name="Takahashi F."/>
            <person name="Nishimura Y."/>
            <person name="Kawachi M."/>
            <person name="Noguchi H."/>
            <person name="Minakuchi Y."/>
            <person name="Umen J.G."/>
            <person name="Toyoda A."/>
            <person name="Nozaki H."/>
        </authorList>
    </citation>
    <scope>NUCLEOTIDE SEQUENCE</scope>
    <source>
        <strain evidence="2">NIES-3780</strain>
    </source>
</reference>
<feature type="transmembrane region" description="Helical" evidence="1">
    <location>
        <begin position="138"/>
        <end position="155"/>
    </location>
</feature>
<keyword evidence="1" id="KW-0472">Membrane</keyword>
<evidence type="ECO:0000256" key="1">
    <source>
        <dbReference type="SAM" id="Phobius"/>
    </source>
</evidence>
<evidence type="ECO:0000313" key="2">
    <source>
        <dbReference type="EMBL" id="GIL47406.1"/>
    </source>
</evidence>
<gene>
    <name evidence="2" type="ORF">Vafri_4229</name>
</gene>
<name>A0A8J4ATP4_9CHLO</name>
<dbReference type="EMBL" id="BNCO01000004">
    <property type="protein sequence ID" value="GIL47406.1"/>
    <property type="molecule type" value="Genomic_DNA"/>
</dbReference>